<keyword evidence="3" id="KW-1185">Reference proteome</keyword>
<organism evidence="2 3">
    <name type="scientific">Nocardia pseudobrasiliensis</name>
    <dbReference type="NCBI Taxonomy" id="45979"/>
    <lineage>
        <taxon>Bacteria</taxon>
        <taxon>Bacillati</taxon>
        <taxon>Actinomycetota</taxon>
        <taxon>Actinomycetes</taxon>
        <taxon>Mycobacteriales</taxon>
        <taxon>Nocardiaceae</taxon>
        <taxon>Nocardia</taxon>
    </lineage>
</organism>
<accession>A0A370IEJ5</accession>
<keyword evidence="1" id="KW-0472">Membrane</keyword>
<reference evidence="2 3" key="1">
    <citation type="submission" date="2018-07" db="EMBL/GenBank/DDBJ databases">
        <title>Genomic Encyclopedia of Type Strains, Phase IV (KMG-IV): sequencing the most valuable type-strain genomes for metagenomic binning, comparative biology and taxonomic classification.</title>
        <authorList>
            <person name="Goeker M."/>
        </authorList>
    </citation>
    <scope>NUCLEOTIDE SEQUENCE [LARGE SCALE GENOMIC DNA]</scope>
    <source>
        <strain evidence="2 3">DSM 44290</strain>
    </source>
</reference>
<keyword evidence="1" id="KW-1133">Transmembrane helix</keyword>
<dbReference type="AlphaFoldDB" id="A0A370IEJ5"/>
<dbReference type="STRING" id="1210086.GCA_001613105_00539"/>
<comment type="caution">
    <text evidence="2">The sequence shown here is derived from an EMBL/GenBank/DDBJ whole genome shotgun (WGS) entry which is preliminary data.</text>
</comment>
<dbReference type="EMBL" id="QQBC01000001">
    <property type="protein sequence ID" value="RDI69147.1"/>
    <property type="molecule type" value="Genomic_DNA"/>
</dbReference>
<feature type="transmembrane region" description="Helical" evidence="1">
    <location>
        <begin position="6"/>
        <end position="25"/>
    </location>
</feature>
<keyword evidence="1" id="KW-0812">Transmembrane</keyword>
<protein>
    <submittedName>
        <fullName evidence="2">Uncharacterized protein</fullName>
    </submittedName>
</protein>
<evidence type="ECO:0000313" key="3">
    <source>
        <dbReference type="Proteomes" id="UP000254869"/>
    </source>
</evidence>
<sequence length="106" mass="11660">MMGSWQVFAATMVMVGMMTAVVLGVRPQRIPHGRTVDEIRQRILTEALIPMSPPTAALPHTEPDHPLAVPEAHRTMQQHLDCTVTDCARKAAAFRVLVAAGRLKPR</sequence>
<gene>
    <name evidence="2" type="ORF">DFR76_101685</name>
</gene>
<evidence type="ECO:0000256" key="1">
    <source>
        <dbReference type="SAM" id="Phobius"/>
    </source>
</evidence>
<evidence type="ECO:0000313" key="2">
    <source>
        <dbReference type="EMBL" id="RDI69147.1"/>
    </source>
</evidence>
<name>A0A370IEJ5_9NOCA</name>
<dbReference type="Proteomes" id="UP000254869">
    <property type="component" value="Unassembled WGS sequence"/>
</dbReference>
<proteinExistence type="predicted"/>